<keyword evidence="6 14" id="KW-0863">Zinc-finger</keyword>
<evidence type="ECO:0000256" key="3">
    <source>
        <dbReference type="ARBA" id="ARBA00022490"/>
    </source>
</evidence>
<dbReference type="GO" id="GO:0051321">
    <property type="term" value="P:meiotic cell cycle"/>
    <property type="evidence" value="ECO:0007669"/>
    <property type="project" value="UniProtKB-KW"/>
</dbReference>
<dbReference type="FunFam" id="6.10.140.2220:FF:000011">
    <property type="entry name" value="Tudor domain containing 1"/>
    <property type="match status" value="1"/>
</dbReference>
<dbReference type="FunFam" id="2.30.30.140:FF:000018">
    <property type="entry name" value="Serine/threonine-protein kinase 31"/>
    <property type="match status" value="2"/>
</dbReference>
<dbReference type="PANTHER" id="PTHR22948">
    <property type="entry name" value="TUDOR DOMAIN CONTAINING PROTEIN"/>
    <property type="match status" value="1"/>
</dbReference>
<feature type="domain" description="Tudor" evidence="16">
    <location>
        <begin position="449"/>
        <end position="508"/>
    </location>
</feature>
<evidence type="ECO:0000256" key="6">
    <source>
        <dbReference type="ARBA" id="ARBA00022771"/>
    </source>
</evidence>
<evidence type="ECO:0000256" key="4">
    <source>
        <dbReference type="ARBA" id="ARBA00022723"/>
    </source>
</evidence>
<dbReference type="PROSITE" id="PS50304">
    <property type="entry name" value="TUDOR"/>
    <property type="match status" value="4"/>
</dbReference>
<evidence type="ECO:0000259" key="17">
    <source>
        <dbReference type="PROSITE" id="PS50865"/>
    </source>
</evidence>
<feature type="domain" description="Tudor" evidence="16">
    <location>
        <begin position="219"/>
        <end position="279"/>
    </location>
</feature>
<dbReference type="SUPFAM" id="SSF63748">
    <property type="entry name" value="Tudor/PWWP/MBT"/>
    <property type="match status" value="4"/>
</dbReference>
<dbReference type="FunFam" id="2.30.30.140:FF:000048">
    <property type="entry name" value="Tudor domain containing 1"/>
    <property type="match status" value="1"/>
</dbReference>
<feature type="domain" description="Tudor" evidence="16">
    <location>
        <begin position="891"/>
        <end position="941"/>
    </location>
</feature>
<dbReference type="CDD" id="cd20409">
    <property type="entry name" value="Tudor_TDRD1_rpt2"/>
    <property type="match status" value="1"/>
</dbReference>
<dbReference type="InterPro" id="IPR047377">
    <property type="entry name" value="Tudor_TDRD1_rpt2"/>
</dbReference>
<evidence type="ECO:0000256" key="13">
    <source>
        <dbReference type="ARBA" id="ARBA00067143"/>
    </source>
</evidence>
<evidence type="ECO:0000256" key="5">
    <source>
        <dbReference type="ARBA" id="ARBA00022737"/>
    </source>
</evidence>
<keyword evidence="3" id="KW-0963">Cytoplasm</keyword>
<evidence type="ECO:0000256" key="15">
    <source>
        <dbReference type="SAM" id="SignalP"/>
    </source>
</evidence>
<feature type="chain" id="PRO_5040236929" description="Tudor domain-containing protein 1" evidence="15">
    <location>
        <begin position="17"/>
        <end position="941"/>
    </location>
</feature>
<dbReference type="PROSITE" id="PS50865">
    <property type="entry name" value="ZF_MYND_2"/>
    <property type="match status" value="1"/>
</dbReference>
<keyword evidence="4" id="KW-0479">Metal-binding</keyword>
<accession>A0A9Q0XUD3</accession>
<evidence type="ECO:0000313" key="18">
    <source>
        <dbReference type="EMBL" id="KAJ7325220.1"/>
    </source>
</evidence>
<keyword evidence="9" id="KW-0943">RNA-mediated gene silencing</keyword>
<dbReference type="GO" id="GO:0007283">
    <property type="term" value="P:spermatogenesis"/>
    <property type="evidence" value="ECO:0007669"/>
    <property type="project" value="TreeGrafter"/>
</dbReference>
<evidence type="ECO:0000256" key="8">
    <source>
        <dbReference type="ARBA" id="ARBA00022833"/>
    </source>
</evidence>
<evidence type="ECO:0000256" key="1">
    <source>
        <dbReference type="ARBA" id="ARBA00004496"/>
    </source>
</evidence>
<dbReference type="Pfam" id="PF01753">
    <property type="entry name" value="zf-MYND"/>
    <property type="match status" value="1"/>
</dbReference>
<dbReference type="SUPFAM" id="SSF144232">
    <property type="entry name" value="HIT/MYND zinc finger-like"/>
    <property type="match status" value="1"/>
</dbReference>
<dbReference type="OrthoDB" id="341421at2759"/>
<evidence type="ECO:0000256" key="10">
    <source>
        <dbReference type="ARBA" id="ARBA00023254"/>
    </source>
</evidence>
<keyword evidence="7" id="KW-0221">Differentiation</keyword>
<reference evidence="18" key="1">
    <citation type="journal article" date="2023" name="DNA Res.">
        <title>Chromosome-level genome assembly of Phrynocephalus forsythii using third-generation DNA sequencing and Hi-C analysis.</title>
        <authorList>
            <person name="Qi Y."/>
            <person name="Zhao W."/>
            <person name="Zhao Y."/>
            <person name="Niu C."/>
            <person name="Cao S."/>
            <person name="Zhang Y."/>
        </authorList>
    </citation>
    <scope>NUCLEOTIDE SEQUENCE</scope>
    <source>
        <tissue evidence="18">Muscle</tissue>
    </source>
</reference>
<evidence type="ECO:0000256" key="9">
    <source>
        <dbReference type="ARBA" id="ARBA00023158"/>
    </source>
</evidence>
<comment type="similarity">
    <text evidence="12">Belongs to the TDRD1 family.</text>
</comment>
<dbReference type="InterPro" id="IPR002893">
    <property type="entry name" value="Znf_MYND"/>
</dbReference>
<feature type="signal peptide" evidence="15">
    <location>
        <begin position="1"/>
        <end position="16"/>
    </location>
</feature>
<evidence type="ECO:0000256" key="14">
    <source>
        <dbReference type="PROSITE-ProRule" id="PRU00134"/>
    </source>
</evidence>
<dbReference type="Gene3D" id="2.40.50.90">
    <property type="match status" value="3"/>
</dbReference>
<dbReference type="GO" id="GO:0008270">
    <property type="term" value="F:zinc ion binding"/>
    <property type="evidence" value="ECO:0007669"/>
    <property type="project" value="UniProtKB-KW"/>
</dbReference>
<dbReference type="Gene3D" id="2.30.30.140">
    <property type="match status" value="4"/>
</dbReference>
<evidence type="ECO:0000256" key="11">
    <source>
        <dbReference type="ARBA" id="ARBA00060128"/>
    </source>
</evidence>
<dbReference type="InterPro" id="IPR050621">
    <property type="entry name" value="Tudor_domain_containing"/>
</dbReference>
<feature type="domain" description="Tudor" evidence="16">
    <location>
        <begin position="672"/>
        <end position="731"/>
    </location>
</feature>
<dbReference type="EMBL" id="JAPFRF010000008">
    <property type="protein sequence ID" value="KAJ7325220.1"/>
    <property type="molecule type" value="Genomic_DNA"/>
</dbReference>
<keyword evidence="15" id="KW-0732">Signal</keyword>
<sequence>MMRMIWCLVLGSLTWGGKRKGKEDSFSVNLEAMNSLNMLSSAAKAKNPAPSSKQKRLQSSPDTVLSLVCDPHLNSLHKPTCHFCGLFGSLRCRKCKQIYYCSVDCQRKDWQIHSMVCKPIELNSDKVEDNAKSPDEIKKKEGELSVNTNRTEEQNKATMFSDLTPLGLKKFMKIEGIVTEFFNPSEFYVQIKSPEVLSNIRKLTEKLKDCGGNNLDEYIPTKGEVSIAEYSVDKRWYRVLIKEVDIHQKSVEVLYIDYGNEEKVSLSKIKQLDKDIAHFPPCAIKCCVSNIPKTTERWNAKIRNIVGPVLIGESCSLTILNILTDEMPYFDVDVILLSSGKHLDKLIMEMYHEWISKAVRNKKDKASTSSILEKVSIQDKRTENKDHSGCLTPKVISLAIGDVFLGMVAHIQTPGDFFCQHIENGCKLAALQGSLHEHCEKLSAIPDFHPAVGDMCCAQFTEDKQWYRASVLSYISETTVLVGYVDYGNVEVLQLCQLRPVIPKLMELSLQAIKCTLAGVKPATATWSAEATSVMKKLLQNKVVSVKVMDKKDNTFVVEITDESVTPCIDVSRYLLKSGFAVQESPTDLKVVKPNISLGEVNVLSAGETVDKVDWSRVTLKPQQVVDVMVCVLYNPSEFYCQLLTNNDLNALKDLNISLAEYCQKTAPRISKVTKGDLCCAYFSGDGRWYRALVLDATTLKLCKVQFVDYGNYEEITLDKVRQISSSFMKLPFQAIRCCLSGVRPTKKDWTKEAIATLQICTAGKKLQAKVVSIIADSTEVELIDISSSKPIIINHILINEDLAVKNEMSNQSLMAGELAATDFQEVSPWTQWITTEFAVDETLSVHVLDVVNPGLWYVVPAQLKVDEQKLCKLRTELADYCNSQNEHTFKPEIGQACCARFTGDDNWYRAVVLGISVSEVKLYMQILEMWNYSHSLDFYL</sequence>
<dbReference type="Pfam" id="PF00567">
    <property type="entry name" value="TUDOR"/>
    <property type="match status" value="4"/>
</dbReference>
<name>A0A9Q0XUD3_9SAUR</name>
<comment type="caution">
    <text evidence="18">The sequence shown here is derived from an EMBL/GenBank/DDBJ whole genome shotgun (WGS) entry which is preliminary data.</text>
</comment>
<dbReference type="SMART" id="SM00333">
    <property type="entry name" value="TUDOR"/>
    <property type="match status" value="3"/>
</dbReference>
<evidence type="ECO:0000259" key="16">
    <source>
        <dbReference type="PROSITE" id="PS50304"/>
    </source>
</evidence>
<dbReference type="GO" id="GO:0043186">
    <property type="term" value="C:P granule"/>
    <property type="evidence" value="ECO:0007669"/>
    <property type="project" value="TreeGrafter"/>
</dbReference>
<organism evidence="18 19">
    <name type="scientific">Phrynocephalus forsythii</name>
    <dbReference type="NCBI Taxonomy" id="171643"/>
    <lineage>
        <taxon>Eukaryota</taxon>
        <taxon>Metazoa</taxon>
        <taxon>Chordata</taxon>
        <taxon>Craniata</taxon>
        <taxon>Vertebrata</taxon>
        <taxon>Euteleostomi</taxon>
        <taxon>Lepidosauria</taxon>
        <taxon>Squamata</taxon>
        <taxon>Bifurcata</taxon>
        <taxon>Unidentata</taxon>
        <taxon>Episquamata</taxon>
        <taxon>Toxicofera</taxon>
        <taxon>Iguania</taxon>
        <taxon>Acrodonta</taxon>
        <taxon>Agamidae</taxon>
        <taxon>Agaminae</taxon>
        <taxon>Phrynocephalus</taxon>
    </lineage>
</organism>
<keyword evidence="10" id="KW-0469">Meiosis</keyword>
<dbReference type="GO" id="GO:0034587">
    <property type="term" value="P:piRNA processing"/>
    <property type="evidence" value="ECO:0007669"/>
    <property type="project" value="TreeGrafter"/>
</dbReference>
<dbReference type="GO" id="GO:0030719">
    <property type="term" value="P:P granule organization"/>
    <property type="evidence" value="ECO:0007669"/>
    <property type="project" value="TreeGrafter"/>
</dbReference>
<keyword evidence="19" id="KW-1185">Reference proteome</keyword>
<dbReference type="PANTHER" id="PTHR22948:SF4">
    <property type="entry name" value="TUDOR DOMAIN-CONTAINING PROTEIN 1"/>
    <property type="match status" value="1"/>
</dbReference>
<comment type="function">
    <text evidence="11">Plays a central role during spermatogenesis by participating in the repression transposable elements and preventing their mobilization, which is essential for the germline integrity. Acts via the piRNA metabolic process, which mediates the repression of transposable elements during meiosis by forming complexes composed of piRNAs and Piwi proteins and governs the methylation and subsequent repression of transposons. Required for the localization of Piwi proteins to the meiotic nuage. Involved in the piRNA metabolic process by ensuring the entry of correct transcripts into the normal piRNA pool and limiting the entry of cellular transcripts into the piRNA pathway. May act by allowing the recruitment of piRNA biogenesis or loading factors that ensure the correct entry of transcripts and piRNAs into Piwi proteins.</text>
</comment>
<protein>
    <recommendedName>
        <fullName evidence="13">Tudor domain-containing protein 1</fullName>
    </recommendedName>
</protein>
<evidence type="ECO:0000256" key="2">
    <source>
        <dbReference type="ARBA" id="ARBA00022473"/>
    </source>
</evidence>
<evidence type="ECO:0000313" key="19">
    <source>
        <dbReference type="Proteomes" id="UP001142489"/>
    </source>
</evidence>
<evidence type="ECO:0000256" key="7">
    <source>
        <dbReference type="ARBA" id="ARBA00022782"/>
    </source>
</evidence>
<feature type="domain" description="MYND-type" evidence="17">
    <location>
        <begin position="81"/>
        <end position="117"/>
    </location>
</feature>
<keyword evidence="2" id="KW-0217">Developmental protein</keyword>
<dbReference type="Gene3D" id="6.10.140.2220">
    <property type="match status" value="1"/>
</dbReference>
<gene>
    <name evidence="18" type="ORF">JRQ81_018240</name>
</gene>
<dbReference type="AlphaFoldDB" id="A0A9Q0XUD3"/>
<dbReference type="InterPro" id="IPR035437">
    <property type="entry name" value="SNase_OB-fold_sf"/>
</dbReference>
<dbReference type="Proteomes" id="UP001142489">
    <property type="component" value="Unassembled WGS sequence"/>
</dbReference>
<proteinExistence type="inferred from homology"/>
<comment type="subcellular location">
    <subcellularLocation>
        <location evidence="1">Cytoplasm</location>
    </subcellularLocation>
</comment>
<keyword evidence="5" id="KW-0677">Repeat</keyword>
<evidence type="ECO:0000256" key="12">
    <source>
        <dbReference type="ARBA" id="ARBA00060949"/>
    </source>
</evidence>
<dbReference type="InterPro" id="IPR002999">
    <property type="entry name" value="Tudor"/>
</dbReference>
<keyword evidence="8" id="KW-0862">Zinc</keyword>